<dbReference type="Gene3D" id="3.30.70.920">
    <property type="match status" value="1"/>
</dbReference>
<dbReference type="KEGG" id="msv:Mesil_2925"/>
<dbReference type="STRING" id="526227.Mesil_2925"/>
<keyword evidence="4" id="KW-1185">Reference proteome</keyword>
<name>D7BDE5_ALLS1</name>
<protein>
    <submittedName>
        <fullName evidence="3">Transcription regulator, AsnC-type</fullName>
    </submittedName>
</protein>
<accession>D7BDE5</accession>
<feature type="domain" description="Transcription regulator AsnC/Lrp ligand binding" evidence="2">
    <location>
        <begin position="56"/>
        <end position="106"/>
    </location>
</feature>
<sequence length="114" mass="12505">MWNSMNPNAADQLAEAKRKAEELQREARTHALLRSTRQSGQPSVSAYVFVSCIRPKAVRRNLRRLPGVVKADALAGSSEAIVVVQEQSREGLEALLNRIRDLPGVLAANFKLAA</sequence>
<proteinExistence type="predicted"/>
<dbReference type="HOGENOM" id="CLU_2118130_0_0_0"/>
<dbReference type="Pfam" id="PF01037">
    <property type="entry name" value="AsnC_trans_reg"/>
    <property type="match status" value="1"/>
</dbReference>
<dbReference type="SUPFAM" id="SSF54909">
    <property type="entry name" value="Dimeric alpha+beta barrel"/>
    <property type="match status" value="1"/>
</dbReference>
<gene>
    <name evidence="3" type="ordered locus">Mesil_2925</name>
</gene>
<dbReference type="InterPro" id="IPR011008">
    <property type="entry name" value="Dimeric_a/b-barrel"/>
</dbReference>
<reference evidence="3 4" key="1">
    <citation type="journal article" date="2010" name="Stand. Genomic Sci.">
        <title>Complete genome sequence of Meiothermus silvanus type strain (VI-R2).</title>
        <authorList>
            <person name="Sikorski J."/>
            <person name="Tindall B.J."/>
            <person name="Lowry S."/>
            <person name="Lucas S."/>
            <person name="Nolan M."/>
            <person name="Copeland A."/>
            <person name="Glavina Del Rio T."/>
            <person name="Tice H."/>
            <person name="Cheng J.F."/>
            <person name="Han C."/>
            <person name="Pitluck S."/>
            <person name="Liolios K."/>
            <person name="Ivanova N."/>
            <person name="Mavromatis K."/>
            <person name="Mikhailova N."/>
            <person name="Pati A."/>
            <person name="Goodwin L."/>
            <person name="Chen A."/>
            <person name="Palaniappan K."/>
            <person name="Land M."/>
            <person name="Hauser L."/>
            <person name="Chang Y.J."/>
            <person name="Jeffries C.D."/>
            <person name="Rohde M."/>
            <person name="Goker M."/>
            <person name="Woyke T."/>
            <person name="Bristow J."/>
            <person name="Eisen J.A."/>
            <person name="Markowitz V."/>
            <person name="Hugenholtz P."/>
            <person name="Kyrpides N.C."/>
            <person name="Klenk H.P."/>
            <person name="Lapidus A."/>
        </authorList>
    </citation>
    <scope>NUCLEOTIDE SEQUENCE [LARGE SCALE GENOMIC DNA]</scope>
    <source>
        <strain evidence="4">ATCC 700542 / DSM 9946 / VI-R2</strain>
    </source>
</reference>
<evidence type="ECO:0000313" key="3">
    <source>
        <dbReference type="EMBL" id="ADH64765.1"/>
    </source>
</evidence>
<dbReference type="RefSeq" id="WP_013159297.1">
    <property type="nucleotide sequence ID" value="NC_014212.1"/>
</dbReference>
<dbReference type="EMBL" id="CP002042">
    <property type="protein sequence ID" value="ADH64765.1"/>
    <property type="molecule type" value="Genomic_DNA"/>
</dbReference>
<dbReference type="Proteomes" id="UP000001916">
    <property type="component" value="Chromosome"/>
</dbReference>
<dbReference type="OrthoDB" id="27216at2"/>
<evidence type="ECO:0000259" key="2">
    <source>
        <dbReference type="Pfam" id="PF01037"/>
    </source>
</evidence>
<evidence type="ECO:0000256" key="1">
    <source>
        <dbReference type="SAM" id="MobiDB-lite"/>
    </source>
</evidence>
<organism evidence="3 4">
    <name type="scientific">Allomeiothermus silvanus (strain ATCC 700542 / DSM 9946 / NBRC 106475 / NCIMB 13440 / VI-R2)</name>
    <name type="common">Thermus silvanus</name>
    <dbReference type="NCBI Taxonomy" id="526227"/>
    <lineage>
        <taxon>Bacteria</taxon>
        <taxon>Thermotogati</taxon>
        <taxon>Deinococcota</taxon>
        <taxon>Deinococci</taxon>
        <taxon>Thermales</taxon>
        <taxon>Thermaceae</taxon>
        <taxon>Allomeiothermus</taxon>
    </lineage>
</organism>
<evidence type="ECO:0000313" key="4">
    <source>
        <dbReference type="Proteomes" id="UP000001916"/>
    </source>
</evidence>
<feature type="region of interest" description="Disordered" evidence="1">
    <location>
        <begin position="1"/>
        <end position="21"/>
    </location>
</feature>
<dbReference type="AlphaFoldDB" id="D7BDE5"/>
<dbReference type="InterPro" id="IPR019887">
    <property type="entry name" value="Tscrpt_reg_AsnC/Lrp_C"/>
</dbReference>